<dbReference type="AlphaFoldDB" id="A0A3A1P751"/>
<protein>
    <submittedName>
        <fullName evidence="1">Uncharacterized protein</fullName>
    </submittedName>
</protein>
<reference evidence="1 2" key="1">
    <citation type="submission" date="2018-08" db="EMBL/GenBank/DDBJ databases">
        <title>Erythrobacter zhengii sp.nov., a bacterium isolated from deep-sea sediment.</title>
        <authorList>
            <person name="Fang C."/>
            <person name="Wu Y.-H."/>
            <person name="Sun C."/>
            <person name="Wang H."/>
            <person name="Cheng H."/>
            <person name="Meng F.-X."/>
            <person name="Wang C.-S."/>
            <person name="Xu X.-W."/>
        </authorList>
    </citation>
    <scope>NUCLEOTIDE SEQUENCE [LARGE SCALE GENOMIC DNA]</scope>
    <source>
        <strain evidence="1 2">CCTCC AB 2015396</strain>
    </source>
</reference>
<name>A0A3A1P751_9SPHN</name>
<gene>
    <name evidence="1" type="ORF">D2V17_11435</name>
</gene>
<sequence>MSPGESTEGVILEAGLQNGDGGGAGHATFEMGAEDERVVPMPESPVRSWGFQIPERSCCFMPSMVRWIPA</sequence>
<accession>A0A3A1P751</accession>
<evidence type="ECO:0000313" key="1">
    <source>
        <dbReference type="EMBL" id="RIV84875.1"/>
    </source>
</evidence>
<proteinExistence type="predicted"/>
<organism evidence="1 2">
    <name type="scientific">Aurantiacibacter xanthus</name>
    <dbReference type="NCBI Taxonomy" id="1784712"/>
    <lineage>
        <taxon>Bacteria</taxon>
        <taxon>Pseudomonadati</taxon>
        <taxon>Pseudomonadota</taxon>
        <taxon>Alphaproteobacteria</taxon>
        <taxon>Sphingomonadales</taxon>
        <taxon>Erythrobacteraceae</taxon>
        <taxon>Aurantiacibacter</taxon>
    </lineage>
</organism>
<keyword evidence="2" id="KW-1185">Reference proteome</keyword>
<dbReference type="EMBL" id="QXFM01000102">
    <property type="protein sequence ID" value="RIV84875.1"/>
    <property type="molecule type" value="Genomic_DNA"/>
</dbReference>
<comment type="caution">
    <text evidence="1">The sequence shown here is derived from an EMBL/GenBank/DDBJ whole genome shotgun (WGS) entry which is preliminary data.</text>
</comment>
<evidence type="ECO:0000313" key="2">
    <source>
        <dbReference type="Proteomes" id="UP000265366"/>
    </source>
</evidence>
<dbReference type="Proteomes" id="UP000265366">
    <property type="component" value="Unassembled WGS sequence"/>
</dbReference>